<name>A0A4Y9ZNT5_9AGAM</name>
<feature type="compositionally biased region" description="Low complexity" evidence="1">
    <location>
        <begin position="285"/>
        <end position="299"/>
    </location>
</feature>
<feature type="non-terminal residue" evidence="2">
    <location>
        <position position="1"/>
    </location>
</feature>
<organism evidence="2 3">
    <name type="scientific">Hericium alpestre</name>
    <dbReference type="NCBI Taxonomy" id="135208"/>
    <lineage>
        <taxon>Eukaryota</taxon>
        <taxon>Fungi</taxon>
        <taxon>Dikarya</taxon>
        <taxon>Basidiomycota</taxon>
        <taxon>Agaricomycotina</taxon>
        <taxon>Agaricomycetes</taxon>
        <taxon>Russulales</taxon>
        <taxon>Hericiaceae</taxon>
        <taxon>Hericium</taxon>
    </lineage>
</organism>
<evidence type="ECO:0000313" key="3">
    <source>
        <dbReference type="Proteomes" id="UP000298061"/>
    </source>
</evidence>
<feature type="region of interest" description="Disordered" evidence="1">
    <location>
        <begin position="269"/>
        <end position="302"/>
    </location>
</feature>
<feature type="region of interest" description="Disordered" evidence="1">
    <location>
        <begin position="382"/>
        <end position="416"/>
    </location>
</feature>
<sequence length="623" mass="68533">HVRNVDNVRGGARVVSEKAKDRGKEKEQGRRQKGEDRGMGSVRDRMREWEREREKLRELVMLGEGEKEPAAEANDEKEDNDEEEVAERKEEKEDVEAQAVVLEATPRRSEERLRASELQPGLPRLGGYVSETPGLNVPATPISPDMNASTFWGDSFSRSGNESGLSILRQSLKMSIDKTMLLYKSSIGQKVRRSSQAQSSSPDNIFDANASARQSWEDDELIQQANSSLPVVRQAVRNERVGADNRADRMTIWIQNVEKVVEETRQNFASSSVTQLPPLPIAPLSGRGSSSQNRSNRSSRLPRKVLAASQIFQKENEQPIDAPAAADTSMLSASTSMYAAANASRLMADATLRTIPSEEPSRVGLMVGSTPPRARRATVMFGLGRSPEKSRSLDMEAGSPSRKEKSRSQNDLSRPISPISKLQFELERLSQPMPPLRLSAVVDKSLFVANKADAPPTPPLPANIKSPGNDSLTASPFHVQPYPARAPPRETPTMDTPTRHRVEGIYDRFLMATSGVKRVGRGYQSDNYAPTASTPSSSGTLSSRKSAPRMFHSTRRPMPPPVSSDDKRTVSVDELGIMQTTATCADTPMSMSKDDRTNTVRNVRRAIKAIVTGKTVTKAPLHV</sequence>
<feature type="region of interest" description="Disordered" evidence="1">
    <location>
        <begin position="453"/>
        <end position="497"/>
    </location>
</feature>
<dbReference type="EMBL" id="SFCI01001257">
    <property type="protein sequence ID" value="TFY76275.1"/>
    <property type="molecule type" value="Genomic_DNA"/>
</dbReference>
<feature type="compositionally biased region" description="Basic and acidic residues" evidence="1">
    <location>
        <begin position="105"/>
        <end position="114"/>
    </location>
</feature>
<dbReference type="Proteomes" id="UP000298061">
    <property type="component" value="Unassembled WGS sequence"/>
</dbReference>
<proteinExistence type="predicted"/>
<protein>
    <submittedName>
        <fullName evidence="2">Uncharacterized protein</fullName>
    </submittedName>
</protein>
<feature type="compositionally biased region" description="Basic and acidic residues" evidence="1">
    <location>
        <begin position="15"/>
        <end position="70"/>
    </location>
</feature>
<evidence type="ECO:0000313" key="2">
    <source>
        <dbReference type="EMBL" id="TFY76275.1"/>
    </source>
</evidence>
<keyword evidence="3" id="KW-1185">Reference proteome</keyword>
<dbReference type="STRING" id="135208.A0A4Y9ZNT5"/>
<reference evidence="2 3" key="1">
    <citation type="submission" date="2019-02" db="EMBL/GenBank/DDBJ databases">
        <title>Genome sequencing of the rare red list fungi Hericium alpestre (H. flagellum).</title>
        <authorList>
            <person name="Buettner E."/>
            <person name="Kellner H."/>
        </authorList>
    </citation>
    <scope>NUCLEOTIDE SEQUENCE [LARGE SCALE GENOMIC DNA]</scope>
    <source>
        <strain evidence="2 3">DSM 108284</strain>
    </source>
</reference>
<dbReference type="AlphaFoldDB" id="A0A4Y9ZNT5"/>
<dbReference type="OrthoDB" id="68483at2759"/>
<gene>
    <name evidence="2" type="ORF">EWM64_g7738</name>
</gene>
<feature type="compositionally biased region" description="Low complexity" evidence="1">
    <location>
        <begin position="529"/>
        <end position="545"/>
    </location>
</feature>
<comment type="caution">
    <text evidence="2">The sequence shown here is derived from an EMBL/GenBank/DDBJ whole genome shotgun (WGS) entry which is preliminary data.</text>
</comment>
<accession>A0A4Y9ZNT5</accession>
<evidence type="ECO:0000256" key="1">
    <source>
        <dbReference type="SAM" id="MobiDB-lite"/>
    </source>
</evidence>
<feature type="region of interest" description="Disordered" evidence="1">
    <location>
        <begin position="1"/>
        <end position="114"/>
    </location>
</feature>
<feature type="region of interest" description="Disordered" evidence="1">
    <location>
        <begin position="521"/>
        <end position="568"/>
    </location>
</feature>
<feature type="compositionally biased region" description="Acidic residues" evidence="1">
    <location>
        <begin position="73"/>
        <end position="85"/>
    </location>
</feature>